<name>A0A6M8HLC0_9PROT</name>
<keyword evidence="2" id="KW-1185">Reference proteome</keyword>
<reference evidence="1 2" key="1">
    <citation type="journal article" date="2014" name="World J. Microbiol. Biotechnol.">
        <title>Biodiversity and physiological characteristics of Antarctic and Arctic lichens-associated bacteria.</title>
        <authorList>
            <person name="Lee Y.M."/>
            <person name="Kim E.H."/>
            <person name="Lee H.K."/>
            <person name="Hong S.G."/>
        </authorList>
    </citation>
    <scope>NUCLEOTIDE SEQUENCE [LARGE SCALE GENOMIC DNA]</scope>
    <source>
        <strain evidence="1 2">PAMC 26569</strain>
    </source>
</reference>
<dbReference type="Proteomes" id="UP000500767">
    <property type="component" value="Chromosome"/>
</dbReference>
<dbReference type="AlphaFoldDB" id="A0A6M8HLC0"/>
<sequence>MTGPVLVPLLPVEIRALVLWHRLEARGRGELGTGVHMRRVDELQALLDGRPG</sequence>
<accession>A0A6M8HLC0</accession>
<evidence type="ECO:0000313" key="1">
    <source>
        <dbReference type="EMBL" id="QKE89142.1"/>
    </source>
</evidence>
<gene>
    <name evidence="1" type="ORF">HN018_02930</name>
</gene>
<dbReference type="EMBL" id="CP053708">
    <property type="protein sequence ID" value="QKE89142.1"/>
    <property type="molecule type" value="Genomic_DNA"/>
</dbReference>
<protein>
    <submittedName>
        <fullName evidence="1">Uncharacterized protein</fullName>
    </submittedName>
</protein>
<proteinExistence type="predicted"/>
<evidence type="ECO:0000313" key="2">
    <source>
        <dbReference type="Proteomes" id="UP000500767"/>
    </source>
</evidence>
<dbReference type="RefSeq" id="WP_171836457.1">
    <property type="nucleotide sequence ID" value="NZ_CP053708.1"/>
</dbReference>
<dbReference type="KEGG" id="lck:HN018_02930"/>
<organism evidence="1 2">
    <name type="scientific">Lichenicola cladoniae</name>
    <dbReference type="NCBI Taxonomy" id="1484109"/>
    <lineage>
        <taxon>Bacteria</taxon>
        <taxon>Pseudomonadati</taxon>
        <taxon>Pseudomonadota</taxon>
        <taxon>Alphaproteobacteria</taxon>
        <taxon>Acetobacterales</taxon>
        <taxon>Acetobacteraceae</taxon>
        <taxon>Lichenicola</taxon>
    </lineage>
</organism>